<comment type="caution">
    <text evidence="3">The sequence shown here is derived from an EMBL/GenBank/DDBJ whole genome shotgun (WGS) entry which is preliminary data.</text>
</comment>
<reference evidence="3" key="1">
    <citation type="submission" date="2021-05" db="EMBL/GenBank/DDBJ databases">
        <title>Genomic insights into ecological role and evolution of a novel Thermoplasmata order Candidatus Sysuiplasmatales.</title>
        <authorList>
            <person name="Yuan Y."/>
        </authorList>
    </citation>
    <scope>NUCLEOTIDE SEQUENCE</scope>
    <source>
        <strain evidence="3">TUT19-bin139</strain>
        <strain evidence="2">YP2-bin.285</strain>
    </source>
</reference>
<dbReference type="Gene3D" id="3.30.310.50">
    <property type="entry name" value="Alpha-D-phosphohexomutase, C-terminal domain"/>
    <property type="match status" value="1"/>
</dbReference>
<dbReference type="Proteomes" id="UP000716004">
    <property type="component" value="Unassembled WGS sequence"/>
</dbReference>
<gene>
    <name evidence="2" type="ORF">J9259_01710</name>
    <name evidence="3" type="ORF">KIY12_08765</name>
</gene>
<evidence type="ECO:0000313" key="3">
    <source>
        <dbReference type="EMBL" id="MBX8644793.1"/>
    </source>
</evidence>
<dbReference type="AlphaFoldDB" id="A0A8J7YQ70"/>
<name>A0A8J7YQ70_9ARCH</name>
<dbReference type="EMBL" id="JAGVSJ010000002">
    <property type="protein sequence ID" value="MBX8631229.1"/>
    <property type="molecule type" value="Genomic_DNA"/>
</dbReference>
<evidence type="ECO:0000313" key="4">
    <source>
        <dbReference type="Proteomes" id="UP000750197"/>
    </source>
</evidence>
<dbReference type="EMBL" id="JAHEAC010000103">
    <property type="protein sequence ID" value="MBX8644793.1"/>
    <property type="molecule type" value="Genomic_DNA"/>
</dbReference>
<organism evidence="3 4">
    <name type="scientific">Candidatus Sysuiplasma superficiale</name>
    <dbReference type="NCBI Taxonomy" id="2823368"/>
    <lineage>
        <taxon>Archaea</taxon>
        <taxon>Methanobacteriati</taxon>
        <taxon>Thermoplasmatota</taxon>
        <taxon>Thermoplasmata</taxon>
        <taxon>Candidatus Sysuiplasmatales</taxon>
        <taxon>Candidatus Sysuiplasmataceae</taxon>
        <taxon>Candidatus Sysuiplasma</taxon>
    </lineage>
</organism>
<dbReference type="InterPro" id="IPR015419">
    <property type="entry name" value="CTAG/Pcc1"/>
</dbReference>
<dbReference type="Proteomes" id="UP000750197">
    <property type="component" value="Unassembled WGS sequence"/>
</dbReference>
<accession>A0A8J7YQ70</accession>
<sequence>MMAKYRHIGRVYFPKDEFDYLLDALMPETGEIRRCSVHWEASPPGGALVIRAEDIHSLRAALNSYMRWANVALGVFHRYRRS</sequence>
<dbReference type="NCBIfam" id="NF011470">
    <property type="entry name" value="PRK14887.1"/>
    <property type="match status" value="1"/>
</dbReference>
<evidence type="ECO:0000256" key="1">
    <source>
        <dbReference type="ARBA" id="ARBA00007073"/>
    </source>
</evidence>
<protein>
    <submittedName>
        <fullName evidence="2">CTAG/PCC1 family protein</fullName>
    </submittedName>
</protein>
<dbReference type="Pfam" id="PF09341">
    <property type="entry name" value="Pcc1"/>
    <property type="match status" value="1"/>
</dbReference>
<comment type="similarity">
    <text evidence="1">Belongs to the CTAG/PCC1 family.</text>
</comment>
<proteinExistence type="inferred from homology"/>
<evidence type="ECO:0000313" key="2">
    <source>
        <dbReference type="EMBL" id="MBX8631229.1"/>
    </source>
</evidence>